<dbReference type="EMBL" id="JAFIDN010000002">
    <property type="protein sequence ID" value="MBP3191874.1"/>
    <property type="molecule type" value="Genomic_DNA"/>
</dbReference>
<keyword evidence="2" id="KW-1185">Reference proteome</keyword>
<evidence type="ECO:0000313" key="1">
    <source>
        <dbReference type="EMBL" id="MBP3191874.1"/>
    </source>
</evidence>
<proteinExistence type="predicted"/>
<sequence length="145" mass="16482">MTKEGELALGFKLARINTEEFAIIEEAFDKKESSGLSTHVQFGYNFDKKAIAVNCKFQFKQKKKPFLIIAAQCIFEMEAKAWENLTDNGQNKITMPVGFASHLAMITVGTIRGILHEKTQNTEFNRFILPPVDLTRIIKEDIVLE</sequence>
<dbReference type="RefSeq" id="WP_210510711.1">
    <property type="nucleotide sequence ID" value="NZ_JAFIDN010000002.1"/>
</dbReference>
<evidence type="ECO:0000313" key="2">
    <source>
        <dbReference type="Proteomes" id="UP000673975"/>
    </source>
</evidence>
<reference evidence="1" key="1">
    <citation type="submission" date="2021-02" db="EMBL/GenBank/DDBJ databases">
        <title>Natronogracilivirga saccharolytica gen. nov. sp. nov. a new anaerobic, haloalkiliphilic carbohydrate-fermenting bacterium from soda lake and proposing of Cyclonatronumiaceae fam. nov. in the phylum Balneolaeota.</title>
        <authorList>
            <person name="Zhilina T.N."/>
            <person name="Sorokin D.Y."/>
            <person name="Zavarzina D.G."/>
            <person name="Toshchakov S.V."/>
            <person name="Kublanov I.V."/>
        </authorList>
    </citation>
    <scope>NUCLEOTIDE SEQUENCE</scope>
    <source>
        <strain evidence="1">Z-1702</strain>
    </source>
</reference>
<name>A0A8J7UW58_9BACT</name>
<dbReference type="AlphaFoldDB" id="A0A8J7UW58"/>
<gene>
    <name evidence="1" type="ORF">NATSA_04265</name>
</gene>
<comment type="caution">
    <text evidence="1">The sequence shown here is derived from an EMBL/GenBank/DDBJ whole genome shotgun (WGS) entry which is preliminary data.</text>
</comment>
<organism evidence="1 2">
    <name type="scientific">Natronogracilivirga saccharolytica</name>
    <dbReference type="NCBI Taxonomy" id="2812953"/>
    <lineage>
        <taxon>Bacteria</taxon>
        <taxon>Pseudomonadati</taxon>
        <taxon>Balneolota</taxon>
        <taxon>Balneolia</taxon>
        <taxon>Balneolales</taxon>
        <taxon>Cyclonatronaceae</taxon>
        <taxon>Natronogracilivirga</taxon>
    </lineage>
</organism>
<accession>A0A8J7UW58</accession>
<dbReference type="Proteomes" id="UP000673975">
    <property type="component" value="Unassembled WGS sequence"/>
</dbReference>
<protein>
    <submittedName>
        <fullName evidence="1">Uncharacterized protein</fullName>
    </submittedName>
</protein>